<evidence type="ECO:0008006" key="2">
    <source>
        <dbReference type="Google" id="ProtNLM"/>
    </source>
</evidence>
<name>A0A1W1CHY7_9ZZZZ</name>
<evidence type="ECO:0000313" key="1">
    <source>
        <dbReference type="EMBL" id="SFV65406.1"/>
    </source>
</evidence>
<sequence length="603" mass="71084">MEFLKTDTTALKKMLNGKNKEVIKVFIDYIYNYFDREDLDNLTPFLKSKTTLYQATKEQYINLLVNMSDNIYFREAFADALGQNEVSQKLYAQLIWNNYSISTEDFCKSVDHKLPLPTMNLQWGSNSKQLTDEFSFIVRRADNYDNIDILFLRKEFSEVLRFFFPLPHDYYLLAQQNLKNSDFSYSNESNILPFGRTISEMIQNKLITFGKTNEKPSAKSFKVVKQSTSINEFYNQKGMDSLVADILVRSYNYFKYDSKKSGAYNLKELVTSQFMDRLPFFITRIFMMHLKGVRFGVYQNQQKELFDLAKELIHAMPKEDWVSFDNILSYTYYREAYFDFEDEYKTENYKFLYDGELDDPYDDPYESGKITVGGYHGELFHEPILKAVFFYLGALGLMELKYDKPITPHNLSAKDKDYISVWDGLKYLKLTELGKYVFGFSKSYTPKEQVVVPLSKLKFDEFKPIITLSKEDIITIAKLEPFVEKLDESRYILSYSKLFKDCDNSKALKLKIDGFYKNIEKSPPRVFVEFFEKALKNSNLMKRNLKQIVIELKDNKELLNLFMSNRKLQELFIKAEGYRIIVLKEDISKVTKIVKENGFFVEF</sequence>
<reference evidence="1" key="1">
    <citation type="submission" date="2016-10" db="EMBL/GenBank/DDBJ databases">
        <authorList>
            <person name="de Groot N.N."/>
        </authorList>
    </citation>
    <scope>NUCLEOTIDE SEQUENCE</scope>
</reference>
<gene>
    <name evidence="1" type="ORF">MNB_SV-12-1211</name>
</gene>
<organism evidence="1">
    <name type="scientific">hydrothermal vent metagenome</name>
    <dbReference type="NCBI Taxonomy" id="652676"/>
    <lineage>
        <taxon>unclassified sequences</taxon>
        <taxon>metagenomes</taxon>
        <taxon>ecological metagenomes</taxon>
    </lineage>
</organism>
<protein>
    <recommendedName>
        <fullName evidence="2">Helicase XPB/Ssl2 N-terminal domain-containing protein</fullName>
    </recommendedName>
</protein>
<dbReference type="EMBL" id="FPHE01000141">
    <property type="protein sequence ID" value="SFV65406.1"/>
    <property type="molecule type" value="Genomic_DNA"/>
</dbReference>
<dbReference type="AlphaFoldDB" id="A0A1W1CHY7"/>
<proteinExistence type="predicted"/>
<accession>A0A1W1CHY7</accession>